<feature type="compositionally biased region" description="Low complexity" evidence="2">
    <location>
        <begin position="1"/>
        <end position="13"/>
    </location>
</feature>
<keyword evidence="1" id="KW-0175">Coiled coil</keyword>
<dbReference type="PANTHER" id="PTHR35766">
    <property type="entry name" value="OS08G0543600 PROTEIN"/>
    <property type="match status" value="1"/>
</dbReference>
<dbReference type="RefSeq" id="XP_027109974.2">
    <property type="nucleotide sequence ID" value="XM_027254173.2"/>
</dbReference>
<gene>
    <name evidence="5 6" type="primary">LOC113729872</name>
</gene>
<feature type="coiled-coil region" evidence="1">
    <location>
        <begin position="81"/>
        <end position="241"/>
    </location>
</feature>
<feature type="region of interest" description="Disordered" evidence="2">
    <location>
        <begin position="803"/>
        <end position="870"/>
    </location>
</feature>
<feature type="domain" description="DUF7725" evidence="3">
    <location>
        <begin position="622"/>
        <end position="694"/>
    </location>
</feature>
<dbReference type="GeneID" id="113729872"/>
<feature type="compositionally biased region" description="Polar residues" evidence="2">
    <location>
        <begin position="809"/>
        <end position="859"/>
    </location>
</feature>
<feature type="compositionally biased region" description="Polar residues" evidence="2">
    <location>
        <begin position="313"/>
        <end position="338"/>
    </location>
</feature>
<dbReference type="AlphaFoldDB" id="A0A6P6W3D6"/>
<accession>A0A6P6W3D6</accession>
<evidence type="ECO:0000256" key="2">
    <source>
        <dbReference type="SAM" id="MobiDB-lite"/>
    </source>
</evidence>
<feature type="region of interest" description="Disordered" evidence="2">
    <location>
        <begin position="736"/>
        <end position="755"/>
    </location>
</feature>
<evidence type="ECO:0000259" key="3">
    <source>
        <dbReference type="Pfam" id="PF24851"/>
    </source>
</evidence>
<dbReference type="InterPro" id="IPR056142">
    <property type="entry name" value="DUF7725"/>
</dbReference>
<protein>
    <submittedName>
        <fullName evidence="5">Uncharacterized protein isoform X1</fullName>
    </submittedName>
    <submittedName>
        <fullName evidence="6">Uncharacterized protein isoform X2</fullName>
    </submittedName>
</protein>
<evidence type="ECO:0000313" key="5">
    <source>
        <dbReference type="RefSeq" id="XP_027109974.2"/>
    </source>
</evidence>
<feature type="region of interest" description="Disordered" evidence="2">
    <location>
        <begin position="309"/>
        <end position="360"/>
    </location>
</feature>
<name>A0A6P6W3D6_COFAR</name>
<feature type="compositionally biased region" description="Low complexity" evidence="2">
    <location>
        <begin position="343"/>
        <end position="353"/>
    </location>
</feature>
<dbReference type="PANTHER" id="PTHR35766:SF1">
    <property type="entry name" value="OS08G0543600 PROTEIN"/>
    <property type="match status" value="1"/>
</dbReference>
<feature type="compositionally biased region" description="Low complexity" evidence="2">
    <location>
        <begin position="30"/>
        <end position="40"/>
    </location>
</feature>
<dbReference type="OrthoDB" id="2020644at2759"/>
<evidence type="ECO:0000313" key="6">
    <source>
        <dbReference type="RefSeq" id="XP_027109975.2"/>
    </source>
</evidence>
<dbReference type="RefSeq" id="XP_027109975.2">
    <property type="nucleotide sequence ID" value="XM_027254174.2"/>
</dbReference>
<evidence type="ECO:0000256" key="1">
    <source>
        <dbReference type="SAM" id="Coils"/>
    </source>
</evidence>
<organism evidence="4 5">
    <name type="scientific">Coffea arabica</name>
    <name type="common">Arabian coffee</name>
    <dbReference type="NCBI Taxonomy" id="13443"/>
    <lineage>
        <taxon>Eukaryota</taxon>
        <taxon>Viridiplantae</taxon>
        <taxon>Streptophyta</taxon>
        <taxon>Embryophyta</taxon>
        <taxon>Tracheophyta</taxon>
        <taxon>Spermatophyta</taxon>
        <taxon>Magnoliopsida</taxon>
        <taxon>eudicotyledons</taxon>
        <taxon>Gunneridae</taxon>
        <taxon>Pentapetalae</taxon>
        <taxon>asterids</taxon>
        <taxon>lamiids</taxon>
        <taxon>Gentianales</taxon>
        <taxon>Rubiaceae</taxon>
        <taxon>Ixoroideae</taxon>
        <taxon>Gardenieae complex</taxon>
        <taxon>Bertiereae - Coffeeae clade</taxon>
        <taxon>Coffeeae</taxon>
        <taxon>Coffea</taxon>
    </lineage>
</organism>
<reference evidence="4" key="1">
    <citation type="journal article" date="2025" name="Foods">
        <title>Unveiling the Microbial Signatures of Arabica Coffee Cherries: Insights into Ripeness Specific Diversity, Functional Traits, and Implications for Quality and Safety.</title>
        <authorList>
            <consortium name="RefSeq"/>
            <person name="Tenea G.N."/>
            <person name="Cifuentes V."/>
            <person name="Reyes P."/>
            <person name="Cevallos-Vallejos M."/>
        </authorList>
    </citation>
    <scope>NUCLEOTIDE SEQUENCE [LARGE SCALE GENOMIC DNA]</scope>
</reference>
<keyword evidence="4" id="KW-1185">Reference proteome</keyword>
<evidence type="ECO:0000313" key="4">
    <source>
        <dbReference type="Proteomes" id="UP001652660"/>
    </source>
</evidence>
<feature type="region of interest" description="Disordered" evidence="2">
    <location>
        <begin position="1"/>
        <end position="47"/>
    </location>
</feature>
<proteinExistence type="predicted"/>
<dbReference type="Proteomes" id="UP001652660">
    <property type="component" value="Chromosome 2e"/>
</dbReference>
<sequence>MEAAAGVAAARGVSLSVPSSQPSRKEWRVVSETSVRSSSNEELERSKLGQSDERLIYEVQQGREPADVDFCSITIDGSLDNDILQQRLHSVVKQREELQQMETELRAQLIARGEIMEMRSTYDAHIKEHENAKIKLQEQLREKEQRILELERKMEDKERELHAIRLDNEAQAWAKEDLLREQSKELQTYRRERDNTEAERAQHIKQIHELQEHFQEKDRQLMELQEQNRIAQENILFKDEQLREAQAWITRVQEMDALQSTTNHSLQAELRERTEQYNQLWLGCQRQFGEMERLHLHIQQLQHELADARERSNTYSDASHVSQTNPRDVSQIGKSNSGHLDMSGSGSPGESSSLPNGNADNASFVSVGNASVQADHAHGVPIAPSSLLGMPTYLPHGQMTAVHPFVVHQQGVPHSVPSHVGHFHSVPAMSSLQQWQNQQAVSEGAATHDQHSLQTEPNMLRSDSNYNYESSVNGQVLHSGYMNVNISQGMEPHSVVSSSNVEGQPVESIDTSYLSGAQPQQSLQQISSQFHDALRLDSLAHVNDTKEKNVNSLSNSPMEVQGLMMEKSGSVSNESSSEEANHAANLSESTMDTAAEVILSESFAATGQKNTGIGGKLSEANLLDERSLLACIVRTIPPGSGGRIRITTTLPNRLGKMIAPLHWHDYKKKYGKLDEFVSSHPELFVIDGDYIQLREGAQEIIAATAAVAKVAAAAAAAVTSSYSSLVPSVAVTPMAQSHRLKKAPSMESTSGKSDRSIFKEYAVSRPSNAIDNSSQLSAMKNQNPNGVSFSNSEGVSNVKILSKPKDHTGMNSSESRHGQTTLLTYGNGTNSEKNDFGSSQNKGSTQWKTSGSVVGNQQGRVVGAAASPRR</sequence>
<reference evidence="5 6" key="2">
    <citation type="submission" date="2025-05" db="UniProtKB">
        <authorList>
            <consortium name="RefSeq"/>
        </authorList>
    </citation>
    <scope>IDENTIFICATION</scope>
    <source>
        <tissue evidence="5 6">Leaves</tissue>
    </source>
</reference>
<dbReference type="Pfam" id="PF24851">
    <property type="entry name" value="DUF7725"/>
    <property type="match status" value="1"/>
</dbReference>